<accession>A0A9J7DIN7</accession>
<reference evidence="2" key="1">
    <citation type="submission" date="2025-08" db="UniProtKB">
        <authorList>
            <consortium name="RefSeq"/>
        </authorList>
    </citation>
    <scope>IDENTIFICATION</scope>
    <source>
        <strain evidence="2">Aabys</strain>
        <tissue evidence="2">Whole body</tissue>
    </source>
</reference>
<evidence type="ECO:0000313" key="2">
    <source>
        <dbReference type="RefSeq" id="XP_019892957.1"/>
    </source>
</evidence>
<name>A0A9J7DIN7_MUSDO</name>
<dbReference type="KEGG" id="mde:109612919"/>
<protein>
    <submittedName>
        <fullName evidence="2">Uncharacterized protein LOC109612919</fullName>
    </submittedName>
</protein>
<dbReference type="GeneID" id="109612919"/>
<evidence type="ECO:0000313" key="1">
    <source>
        <dbReference type="Proteomes" id="UP001652621"/>
    </source>
</evidence>
<dbReference type="RefSeq" id="XP_019892957.1">
    <property type="nucleotide sequence ID" value="XM_020037398.2"/>
</dbReference>
<dbReference type="Proteomes" id="UP001652621">
    <property type="component" value="Unplaced"/>
</dbReference>
<gene>
    <name evidence="2" type="primary">LOC109612919</name>
</gene>
<dbReference type="Pfam" id="PF06477">
    <property type="entry name" value="DUF1091"/>
    <property type="match status" value="1"/>
</dbReference>
<proteinExistence type="predicted"/>
<sequence length="122" mass="14279">MSVTRQLAQNAEVAIKIYVQPPKGNKVIQFLNIKLNICETLKRQNIAVPLIRYFFNEIMRKSNMPFSCPIVKDFAYNLTNFILTDSIFPVYTFYVNFNFSLNFMNDYKSFGEMLLEGRTVPK</sequence>
<dbReference type="OrthoDB" id="10470586at2759"/>
<keyword evidence="1" id="KW-1185">Reference proteome</keyword>
<dbReference type="VEuPathDB" id="VectorBase:MDOMA2_010527"/>
<dbReference type="AlphaFoldDB" id="A0A9J7DIN7"/>
<dbReference type="InterPro" id="IPR010512">
    <property type="entry name" value="DUF1091"/>
</dbReference>
<organism evidence="1 2">
    <name type="scientific">Musca domestica</name>
    <name type="common">House fly</name>
    <dbReference type="NCBI Taxonomy" id="7370"/>
    <lineage>
        <taxon>Eukaryota</taxon>
        <taxon>Metazoa</taxon>
        <taxon>Ecdysozoa</taxon>
        <taxon>Arthropoda</taxon>
        <taxon>Hexapoda</taxon>
        <taxon>Insecta</taxon>
        <taxon>Pterygota</taxon>
        <taxon>Neoptera</taxon>
        <taxon>Endopterygota</taxon>
        <taxon>Diptera</taxon>
        <taxon>Brachycera</taxon>
        <taxon>Muscomorpha</taxon>
        <taxon>Muscoidea</taxon>
        <taxon>Muscidae</taxon>
        <taxon>Musca</taxon>
    </lineage>
</organism>
<dbReference type="PANTHER" id="PTHR20898">
    <property type="entry name" value="DAEDALUS ON 3-RELATED-RELATED"/>
    <property type="match status" value="1"/>
</dbReference>